<dbReference type="Gene3D" id="1.10.10.10">
    <property type="entry name" value="Winged helix-like DNA-binding domain superfamily/Winged helix DNA-binding domain"/>
    <property type="match status" value="1"/>
</dbReference>
<dbReference type="PROSITE" id="PS51118">
    <property type="entry name" value="HTH_HXLR"/>
    <property type="match status" value="1"/>
</dbReference>
<reference evidence="5 6" key="1">
    <citation type="submission" date="2021-03" db="EMBL/GenBank/DDBJ databases">
        <title>Genomic Encyclopedia of Type Strains, Phase IV (KMG-IV): sequencing the most valuable type-strain genomes for metagenomic binning, comparative biology and taxonomic classification.</title>
        <authorList>
            <person name="Goeker M."/>
        </authorList>
    </citation>
    <scope>NUCLEOTIDE SEQUENCE [LARGE SCALE GENOMIC DNA]</scope>
    <source>
        <strain evidence="5 6">DSM 13372</strain>
    </source>
</reference>
<dbReference type="EMBL" id="JAGILA010000009">
    <property type="protein sequence ID" value="MBP2238637.1"/>
    <property type="molecule type" value="Genomic_DNA"/>
</dbReference>
<dbReference type="InterPro" id="IPR036390">
    <property type="entry name" value="WH_DNA-bd_sf"/>
</dbReference>
<dbReference type="InterPro" id="IPR002577">
    <property type="entry name" value="HTH_HxlR"/>
</dbReference>
<sequence>FVALRDGPVRFNELRRQIDGISQRMLTITLRQLERDGLISRTLFPTIPPRVDYELTAVGRTLLAPVMALVTWADSNRDVIEEARQRYDAS</sequence>
<proteinExistence type="predicted"/>
<keyword evidence="1" id="KW-0805">Transcription regulation</keyword>
<evidence type="ECO:0000256" key="2">
    <source>
        <dbReference type="ARBA" id="ARBA00023125"/>
    </source>
</evidence>
<dbReference type="SUPFAM" id="SSF46785">
    <property type="entry name" value="Winged helix' DNA-binding domain"/>
    <property type="match status" value="1"/>
</dbReference>
<dbReference type="Pfam" id="PF01638">
    <property type="entry name" value="HxlR"/>
    <property type="match status" value="1"/>
</dbReference>
<dbReference type="RefSeq" id="WP_209605866.1">
    <property type="nucleotide sequence ID" value="NZ_JAGILA010000009.1"/>
</dbReference>
<dbReference type="Proteomes" id="UP000730739">
    <property type="component" value="Unassembled WGS sequence"/>
</dbReference>
<gene>
    <name evidence="5" type="ORF">J2Z31_005178</name>
</gene>
<accession>A0ABS4R9X1</accession>
<feature type="non-terminal residue" evidence="5">
    <location>
        <position position="1"/>
    </location>
</feature>
<dbReference type="GO" id="GO:0003677">
    <property type="term" value="F:DNA binding"/>
    <property type="evidence" value="ECO:0007669"/>
    <property type="project" value="UniProtKB-KW"/>
</dbReference>
<keyword evidence="2 5" id="KW-0238">DNA-binding</keyword>
<name>A0ABS4R9X1_9HYPH</name>
<dbReference type="PANTHER" id="PTHR33204">
    <property type="entry name" value="TRANSCRIPTIONAL REGULATOR, MARR FAMILY"/>
    <property type="match status" value="1"/>
</dbReference>
<feature type="domain" description="HTH hxlR-type" evidence="4">
    <location>
        <begin position="1"/>
        <end position="81"/>
    </location>
</feature>
<evidence type="ECO:0000313" key="6">
    <source>
        <dbReference type="Proteomes" id="UP000730739"/>
    </source>
</evidence>
<protein>
    <submittedName>
        <fullName evidence="5">DNA-binding HxlR family transcriptional regulator</fullName>
    </submittedName>
</protein>
<evidence type="ECO:0000259" key="4">
    <source>
        <dbReference type="PROSITE" id="PS51118"/>
    </source>
</evidence>
<evidence type="ECO:0000256" key="3">
    <source>
        <dbReference type="ARBA" id="ARBA00023163"/>
    </source>
</evidence>
<evidence type="ECO:0000256" key="1">
    <source>
        <dbReference type="ARBA" id="ARBA00023015"/>
    </source>
</evidence>
<dbReference type="InterPro" id="IPR036388">
    <property type="entry name" value="WH-like_DNA-bd_sf"/>
</dbReference>
<evidence type="ECO:0000313" key="5">
    <source>
        <dbReference type="EMBL" id="MBP2238637.1"/>
    </source>
</evidence>
<comment type="caution">
    <text evidence="5">The sequence shown here is derived from an EMBL/GenBank/DDBJ whole genome shotgun (WGS) entry which is preliminary data.</text>
</comment>
<keyword evidence="3" id="KW-0804">Transcription</keyword>
<dbReference type="PANTHER" id="PTHR33204:SF39">
    <property type="entry name" value="TRANSCRIPTIONAL REGULATORY PROTEIN"/>
    <property type="match status" value="1"/>
</dbReference>
<keyword evidence="6" id="KW-1185">Reference proteome</keyword>
<organism evidence="5 6">
    <name type="scientific">Sinorhizobium kostiense</name>
    <dbReference type="NCBI Taxonomy" id="76747"/>
    <lineage>
        <taxon>Bacteria</taxon>
        <taxon>Pseudomonadati</taxon>
        <taxon>Pseudomonadota</taxon>
        <taxon>Alphaproteobacteria</taxon>
        <taxon>Hyphomicrobiales</taxon>
        <taxon>Rhizobiaceae</taxon>
        <taxon>Sinorhizobium/Ensifer group</taxon>
        <taxon>Sinorhizobium</taxon>
    </lineage>
</organism>